<reference evidence="1" key="1">
    <citation type="journal article" date="2011" name="Proc. Natl. Acad. Sci. U.S.A.">
        <title>A widespread class of reverse transcriptase-related cellular genes.</title>
        <authorList>
            <person name="Gladyshev E.A."/>
            <person name="Arkhipova I.R."/>
        </authorList>
    </citation>
    <scope>NUCLEOTIDE SEQUENCE</scope>
</reference>
<sequence length="100" mass="11951">MIIGIIIWLSTISKDVTKQNSINWDHTKTKENIQQRQRIIQNKIKIAEYDLNNHLQQEQIYSIGDYERKMNTSKDYVLTIISCALNIIVENSLRYFRMNF</sequence>
<protein>
    <submittedName>
        <fullName evidence="1">Uncharacterized protein</fullName>
    </submittedName>
</protein>
<accession>G3KGV7</accession>
<proteinExistence type="predicted"/>
<name>G3KGV7_ADIVA</name>
<dbReference type="AlphaFoldDB" id="G3KGV7"/>
<organism evidence="1">
    <name type="scientific">Adineta vaga</name>
    <name type="common">Rotifer</name>
    <name type="synonym">Callidina vaga</name>
    <dbReference type="NCBI Taxonomy" id="104782"/>
    <lineage>
        <taxon>Eukaryota</taxon>
        <taxon>Metazoa</taxon>
        <taxon>Spiralia</taxon>
        <taxon>Gnathifera</taxon>
        <taxon>Rotifera</taxon>
        <taxon>Eurotatoria</taxon>
        <taxon>Bdelloidea</taxon>
        <taxon>Adinetida</taxon>
        <taxon>Adinetidae</taxon>
        <taxon>Adineta</taxon>
    </lineage>
</organism>
<feature type="non-terminal residue" evidence="1">
    <location>
        <position position="100"/>
    </location>
</feature>
<evidence type="ECO:0000313" key="1">
    <source>
        <dbReference type="EMBL" id="AEN94414.1"/>
    </source>
</evidence>
<dbReference type="EMBL" id="JN235988">
    <property type="protein sequence ID" value="AEN94414.1"/>
    <property type="molecule type" value="Genomic_DNA"/>
</dbReference>